<dbReference type="InterPro" id="IPR036148">
    <property type="entry name" value="MmgE/PrpD_sf"/>
</dbReference>
<dbReference type="Gene3D" id="1.10.4100.10">
    <property type="entry name" value="2-methylcitrate dehydratase PrpD"/>
    <property type="match status" value="1"/>
</dbReference>
<evidence type="ECO:0000313" key="4">
    <source>
        <dbReference type="Proteomes" id="UP000567293"/>
    </source>
</evidence>
<proteinExistence type="inferred from homology"/>
<accession>A0A7V8NW11</accession>
<evidence type="ECO:0000313" key="3">
    <source>
        <dbReference type="EMBL" id="MBA0088554.1"/>
    </source>
</evidence>
<dbReference type="InterPro" id="IPR042183">
    <property type="entry name" value="MmgE/PrpD_sf_1"/>
</dbReference>
<dbReference type="PANTHER" id="PTHR16943">
    <property type="entry name" value="2-METHYLCITRATE DEHYDRATASE-RELATED"/>
    <property type="match status" value="1"/>
</dbReference>
<feature type="domain" description="MmgE/PrpD N-terminal" evidence="2">
    <location>
        <begin position="105"/>
        <end position="303"/>
    </location>
</feature>
<comment type="caution">
    <text evidence="3">The sequence shown here is derived from an EMBL/GenBank/DDBJ whole genome shotgun (WGS) entry which is preliminary data.</text>
</comment>
<organism evidence="3 4">
    <name type="scientific">Candidatus Acidiferrum panamense</name>
    <dbReference type="NCBI Taxonomy" id="2741543"/>
    <lineage>
        <taxon>Bacteria</taxon>
        <taxon>Pseudomonadati</taxon>
        <taxon>Acidobacteriota</taxon>
        <taxon>Terriglobia</taxon>
        <taxon>Candidatus Acidiferrales</taxon>
        <taxon>Candidatus Acidiferrum</taxon>
    </lineage>
</organism>
<dbReference type="SUPFAM" id="SSF103378">
    <property type="entry name" value="2-methylcitrate dehydratase PrpD"/>
    <property type="match status" value="1"/>
</dbReference>
<feature type="non-terminal residue" evidence="3">
    <location>
        <position position="303"/>
    </location>
</feature>
<protein>
    <submittedName>
        <fullName evidence="3">MmgE/PrpD family protein</fullName>
    </submittedName>
</protein>
<sequence length="303" mass="32287">MGNRRRARSVIPRSSALGRRDLIKLGIGTGVGWKALPLGAQQLPALPTDGLGQTSSQNVQHWPDIQKSQEVAATTQTGYTVSTGPGWVNNSGRSFGNGPMDECSRRIVEFVSSYSESKLTDSLVETINYLMVDTLGTVYGGFESEPIRISARLAQTMPGPCTVFGYGIKTTYEMAAFTNAAMIRHTDFNAAPHNNEMFGGVLAVGEALHSTGPQVMAAMVIAYEVVTAIGNTGLGSYDPSGWDCPYHSVGAAMGAGKLMGLDKDQLANALSLALVPHMPMYVCHIGVQSMWKGTHSAEQVRNG</sequence>
<dbReference type="Pfam" id="PF03972">
    <property type="entry name" value="MmgE_PrpD_N"/>
    <property type="match status" value="1"/>
</dbReference>
<gene>
    <name evidence="3" type="ORF">HRJ53_26505</name>
</gene>
<evidence type="ECO:0000259" key="2">
    <source>
        <dbReference type="Pfam" id="PF03972"/>
    </source>
</evidence>
<dbReference type="GO" id="GO:0016829">
    <property type="term" value="F:lyase activity"/>
    <property type="evidence" value="ECO:0007669"/>
    <property type="project" value="InterPro"/>
</dbReference>
<dbReference type="PANTHER" id="PTHR16943:SF8">
    <property type="entry name" value="2-METHYLCITRATE DEHYDRATASE"/>
    <property type="match status" value="1"/>
</dbReference>
<evidence type="ECO:0000256" key="1">
    <source>
        <dbReference type="ARBA" id="ARBA00006174"/>
    </source>
</evidence>
<dbReference type="AlphaFoldDB" id="A0A7V8NW11"/>
<dbReference type="InterPro" id="IPR005656">
    <property type="entry name" value="MmgE_PrpD"/>
</dbReference>
<dbReference type="InterPro" id="IPR045336">
    <property type="entry name" value="MmgE_PrpD_N"/>
</dbReference>
<dbReference type="Proteomes" id="UP000567293">
    <property type="component" value="Unassembled WGS sequence"/>
</dbReference>
<name>A0A7V8NW11_9BACT</name>
<comment type="similarity">
    <text evidence="1">Belongs to the PrpD family.</text>
</comment>
<reference evidence="3" key="1">
    <citation type="submission" date="2020-06" db="EMBL/GenBank/DDBJ databases">
        <title>Legume-microbial interactions unlock mineral nutrients during tropical forest succession.</title>
        <authorList>
            <person name="Epihov D.Z."/>
        </authorList>
    </citation>
    <scope>NUCLEOTIDE SEQUENCE [LARGE SCALE GENOMIC DNA]</scope>
    <source>
        <strain evidence="3">Pan2503</strain>
    </source>
</reference>
<keyword evidence="4" id="KW-1185">Reference proteome</keyword>
<dbReference type="EMBL" id="JACDQQ010002557">
    <property type="protein sequence ID" value="MBA0088554.1"/>
    <property type="molecule type" value="Genomic_DNA"/>
</dbReference>